<reference evidence="6 7" key="1">
    <citation type="submission" date="2019-06" db="EMBL/GenBank/DDBJ databases">
        <title>Amycolatopsis alkalitolerans sp. nov., isolated from Gastrodia elata Blume.</title>
        <authorList>
            <person name="Narsing Rao M.P."/>
            <person name="Li W.J."/>
        </authorList>
    </citation>
    <scope>NUCLEOTIDE SEQUENCE [LARGE SCALE GENOMIC DNA]</scope>
    <source>
        <strain evidence="6 7">SYSUP0005</strain>
    </source>
</reference>
<proteinExistence type="predicted"/>
<evidence type="ECO:0000259" key="5">
    <source>
        <dbReference type="PROSITE" id="PS50977"/>
    </source>
</evidence>
<dbReference type="InterPro" id="IPR050109">
    <property type="entry name" value="HTH-type_TetR-like_transc_reg"/>
</dbReference>
<dbReference type="GO" id="GO:0045892">
    <property type="term" value="P:negative regulation of DNA-templated transcription"/>
    <property type="evidence" value="ECO:0007669"/>
    <property type="project" value="UniProtKB-ARBA"/>
</dbReference>
<evidence type="ECO:0000256" key="2">
    <source>
        <dbReference type="ARBA" id="ARBA00023125"/>
    </source>
</evidence>
<gene>
    <name evidence="6" type="ORF">FG385_15915</name>
</gene>
<dbReference type="OrthoDB" id="3190535at2"/>
<sequence>MARVSNSVRPPFRTDQIVDIAVDVFLERGYDATSMGDLAKAAGITKSSFYHHVSSKEELFELGVGRALDALFGVLKEPEALTGPAVDRVRHIIRRMVKIITARLPEVALLVRAHGNTAAEERAMRRRRQFDQAMTDLVEQAVRDGDLRLNMEPGLFSRLALGAAVSVVGWYRPTGRVTAEQLTDAVERLIFDCPVATPATRTR</sequence>
<dbReference type="PANTHER" id="PTHR30055">
    <property type="entry name" value="HTH-TYPE TRANSCRIPTIONAL REGULATOR RUTR"/>
    <property type="match status" value="1"/>
</dbReference>
<dbReference type="PANTHER" id="PTHR30055:SF234">
    <property type="entry name" value="HTH-TYPE TRANSCRIPTIONAL REGULATOR BETI"/>
    <property type="match status" value="1"/>
</dbReference>
<evidence type="ECO:0000313" key="7">
    <source>
        <dbReference type="Proteomes" id="UP000305546"/>
    </source>
</evidence>
<feature type="domain" description="HTH tetR-type" evidence="5">
    <location>
        <begin position="11"/>
        <end position="71"/>
    </location>
</feature>
<keyword evidence="2 4" id="KW-0238">DNA-binding</keyword>
<dbReference type="PRINTS" id="PR00455">
    <property type="entry name" value="HTHTETR"/>
</dbReference>
<dbReference type="InterPro" id="IPR001647">
    <property type="entry name" value="HTH_TetR"/>
</dbReference>
<dbReference type="PROSITE" id="PS50977">
    <property type="entry name" value="HTH_TETR_2"/>
    <property type="match status" value="1"/>
</dbReference>
<dbReference type="Gene3D" id="1.10.10.60">
    <property type="entry name" value="Homeodomain-like"/>
    <property type="match status" value="1"/>
</dbReference>
<dbReference type="SUPFAM" id="SSF48498">
    <property type="entry name" value="Tetracyclin repressor-like, C-terminal domain"/>
    <property type="match status" value="1"/>
</dbReference>
<feature type="DNA-binding region" description="H-T-H motif" evidence="4">
    <location>
        <begin position="34"/>
        <end position="53"/>
    </location>
</feature>
<dbReference type="RefSeq" id="WP_139097519.1">
    <property type="nucleotide sequence ID" value="NZ_VDFW01000012.1"/>
</dbReference>
<dbReference type="Pfam" id="PF00440">
    <property type="entry name" value="TetR_N"/>
    <property type="match status" value="1"/>
</dbReference>
<evidence type="ECO:0000256" key="3">
    <source>
        <dbReference type="ARBA" id="ARBA00023163"/>
    </source>
</evidence>
<protein>
    <submittedName>
        <fullName evidence="6">TetR/AcrR family transcriptional regulator</fullName>
    </submittedName>
</protein>
<dbReference type="GO" id="GO:0000976">
    <property type="term" value="F:transcription cis-regulatory region binding"/>
    <property type="evidence" value="ECO:0007669"/>
    <property type="project" value="TreeGrafter"/>
</dbReference>
<dbReference type="AlphaFoldDB" id="A0A5C4M2W7"/>
<keyword evidence="1" id="KW-0805">Transcription regulation</keyword>
<dbReference type="InterPro" id="IPR009057">
    <property type="entry name" value="Homeodomain-like_sf"/>
</dbReference>
<evidence type="ECO:0000313" key="6">
    <source>
        <dbReference type="EMBL" id="TNC25131.1"/>
    </source>
</evidence>
<evidence type="ECO:0000256" key="4">
    <source>
        <dbReference type="PROSITE-ProRule" id="PRU00335"/>
    </source>
</evidence>
<dbReference type="Pfam" id="PF17932">
    <property type="entry name" value="TetR_C_24"/>
    <property type="match status" value="1"/>
</dbReference>
<keyword evidence="7" id="KW-1185">Reference proteome</keyword>
<organism evidence="6 7">
    <name type="scientific">Amycolatopsis alkalitolerans</name>
    <dbReference type="NCBI Taxonomy" id="2547244"/>
    <lineage>
        <taxon>Bacteria</taxon>
        <taxon>Bacillati</taxon>
        <taxon>Actinomycetota</taxon>
        <taxon>Actinomycetes</taxon>
        <taxon>Pseudonocardiales</taxon>
        <taxon>Pseudonocardiaceae</taxon>
        <taxon>Amycolatopsis</taxon>
    </lineage>
</organism>
<dbReference type="InterPro" id="IPR036271">
    <property type="entry name" value="Tet_transcr_reg_TetR-rel_C_sf"/>
</dbReference>
<dbReference type="EMBL" id="VDFW01000012">
    <property type="protein sequence ID" value="TNC25131.1"/>
    <property type="molecule type" value="Genomic_DNA"/>
</dbReference>
<dbReference type="SUPFAM" id="SSF46689">
    <property type="entry name" value="Homeodomain-like"/>
    <property type="match status" value="1"/>
</dbReference>
<dbReference type="InterPro" id="IPR041490">
    <property type="entry name" value="KstR2_TetR_C"/>
</dbReference>
<comment type="caution">
    <text evidence="6">The sequence shown here is derived from an EMBL/GenBank/DDBJ whole genome shotgun (WGS) entry which is preliminary data.</text>
</comment>
<dbReference type="GO" id="GO:0003700">
    <property type="term" value="F:DNA-binding transcription factor activity"/>
    <property type="evidence" value="ECO:0007669"/>
    <property type="project" value="TreeGrafter"/>
</dbReference>
<dbReference type="Proteomes" id="UP000305546">
    <property type="component" value="Unassembled WGS sequence"/>
</dbReference>
<name>A0A5C4M2W7_9PSEU</name>
<dbReference type="Gene3D" id="1.10.357.10">
    <property type="entry name" value="Tetracycline Repressor, domain 2"/>
    <property type="match status" value="1"/>
</dbReference>
<accession>A0A5C4M2W7</accession>
<evidence type="ECO:0000256" key="1">
    <source>
        <dbReference type="ARBA" id="ARBA00023015"/>
    </source>
</evidence>
<dbReference type="FunFam" id="1.10.10.60:FF:000141">
    <property type="entry name" value="TetR family transcriptional regulator"/>
    <property type="match status" value="1"/>
</dbReference>
<keyword evidence="3" id="KW-0804">Transcription</keyword>